<dbReference type="Proteomes" id="UP001196980">
    <property type="component" value="Unassembled WGS sequence"/>
</dbReference>
<name>A0ABS6RXA8_9BACT</name>
<dbReference type="InterPro" id="IPR051396">
    <property type="entry name" value="Bact_Antivir_Def_Nuclease"/>
</dbReference>
<dbReference type="Pfam" id="PF13175">
    <property type="entry name" value="AAA_15"/>
    <property type="match status" value="1"/>
</dbReference>
<protein>
    <submittedName>
        <fullName evidence="2">AAA family ATPase</fullName>
    </submittedName>
</protein>
<evidence type="ECO:0000313" key="2">
    <source>
        <dbReference type="EMBL" id="MBV6340428.1"/>
    </source>
</evidence>
<feature type="domain" description="AAA+ ATPase" evidence="1">
    <location>
        <begin position="24"/>
        <end position="452"/>
    </location>
</feature>
<organism evidence="2 3">
    <name type="scientific">Candidatus Magnetobacterium casense</name>
    <dbReference type="NCBI Taxonomy" id="1455061"/>
    <lineage>
        <taxon>Bacteria</taxon>
        <taxon>Pseudomonadati</taxon>
        <taxon>Nitrospirota</taxon>
        <taxon>Thermodesulfovibrionia</taxon>
        <taxon>Thermodesulfovibrionales</taxon>
        <taxon>Candidatus Magnetobacteriaceae</taxon>
        <taxon>Candidatus Magnetobacterium</taxon>
    </lineage>
</organism>
<evidence type="ECO:0000259" key="1">
    <source>
        <dbReference type="SMART" id="SM00382"/>
    </source>
</evidence>
<dbReference type="InterPro" id="IPR041685">
    <property type="entry name" value="AAA_GajA/Old/RecF-like"/>
</dbReference>
<dbReference type="InterPro" id="IPR003593">
    <property type="entry name" value="AAA+_ATPase"/>
</dbReference>
<dbReference type="CDD" id="cd00267">
    <property type="entry name" value="ABC_ATPase"/>
    <property type="match status" value="1"/>
</dbReference>
<sequence>MCGNIERFQIIDLHGYKNLDIKIEDNTIILVGENGSGKTTVLRLLYYFLSGQWSLLVPYKFARLVVTVDGSEHTLPYDSLEKYGSRVKHNFFRHVAPPIRQEFLEFWRRRGGNITPQELEIFCGKYDIPLRYAIKELESNEFELSIKEQGKELEDIYSKLQKSLNTQILYLPTYRRIEQGLKSIFGMSYEKEWRQNRRYIIPQKRSISYVELIEFGMEDVDEAIEENLGELKDFARKTLNSLTLGYLGDVVDERYSEVKIEDIQNKSEEAIKLILNRIQADILSEDQKKHLLDKIEKVKQDGSLKTDEHAKVICHYLLKLLQFQEELSKKESQMRAFCGVCNEYMGDKRLDYDSANFLFSIKLKEPNKTSQDIELEYLSSGEKQIVSLFSHLYLSGEGRYIVIIDEPELSLSLPWQRRFLTDIKNGTFCSGLIVATHSPFVYDNELERYTHGLGEFYE</sequence>
<gene>
    <name evidence="2" type="ORF">HWQ67_02405</name>
</gene>
<dbReference type="SMART" id="SM00382">
    <property type="entry name" value="AAA"/>
    <property type="match status" value="1"/>
</dbReference>
<accession>A0ABS6RXA8</accession>
<reference evidence="2 3" key="1">
    <citation type="journal article" date="2020" name="J Geophys Res Biogeosci">
        <title>Magnetotaxis as an Adaptation to Enable Bacterial Shuttling of Microbial Sulfur and Sulfur Cycling Across Aquatic Oxic#Anoxic Interfaces.</title>
        <authorList>
            <person name="Li J."/>
            <person name="Liu P."/>
            <person name="Wang J."/>
            <person name="Roberts A.P."/>
            <person name="Pan Y."/>
        </authorList>
    </citation>
    <scope>NUCLEOTIDE SEQUENCE [LARGE SCALE GENOMIC DNA]</scope>
    <source>
        <strain evidence="2 3">MYR-1_YQ</strain>
    </source>
</reference>
<evidence type="ECO:0000313" key="3">
    <source>
        <dbReference type="Proteomes" id="UP001196980"/>
    </source>
</evidence>
<comment type="caution">
    <text evidence="2">The sequence shown here is derived from an EMBL/GenBank/DDBJ whole genome shotgun (WGS) entry which is preliminary data.</text>
</comment>
<dbReference type="PANTHER" id="PTHR43581">
    <property type="entry name" value="ATP/GTP PHOSPHATASE"/>
    <property type="match status" value="1"/>
</dbReference>
<proteinExistence type="predicted"/>
<dbReference type="PANTHER" id="PTHR43581:SF2">
    <property type="entry name" value="EXCINUCLEASE ATPASE SUBUNIT"/>
    <property type="match status" value="1"/>
</dbReference>
<keyword evidence="3" id="KW-1185">Reference proteome</keyword>
<dbReference type="RefSeq" id="WP_218251049.1">
    <property type="nucleotide sequence ID" value="NZ_JABXWD010000023.1"/>
</dbReference>
<dbReference type="EMBL" id="JABXWD010000023">
    <property type="protein sequence ID" value="MBV6340428.1"/>
    <property type="molecule type" value="Genomic_DNA"/>
</dbReference>